<keyword evidence="2 11" id="KW-0813">Transport</keyword>
<keyword evidence="12" id="KW-1185">Reference proteome</keyword>
<evidence type="ECO:0000256" key="5">
    <source>
        <dbReference type="ARBA" id="ARBA00022692"/>
    </source>
</evidence>
<keyword evidence="6" id="KW-0479">Metal-binding</keyword>
<dbReference type="SUPFAM" id="SSF118215">
    <property type="entry name" value="Proton glutamate symport protein"/>
    <property type="match status" value="1"/>
</dbReference>
<keyword evidence="7" id="KW-0029">Amino-acid transport</keyword>
<keyword evidence="10 11" id="KW-0472">Membrane</keyword>
<dbReference type="KEGG" id="gacu:117536895"/>
<reference evidence="13" key="1">
    <citation type="submission" date="2025-08" db="UniProtKB">
        <authorList>
            <consortium name="RefSeq"/>
        </authorList>
    </citation>
    <scope>IDENTIFICATION</scope>
</reference>
<dbReference type="AlphaFoldDB" id="A0A6P8TJG1"/>
<dbReference type="Proteomes" id="UP000515161">
    <property type="component" value="Unplaced"/>
</dbReference>
<keyword evidence="11" id="KW-0769">Symport</keyword>
<dbReference type="RefSeq" id="XP_034057875.1">
    <property type="nucleotide sequence ID" value="XM_034201984.1"/>
</dbReference>
<comment type="subcellular location">
    <subcellularLocation>
        <location evidence="1">Cell membrane</location>
        <topology evidence="1">Multi-pass membrane protein</topology>
    </subcellularLocation>
    <subcellularLocation>
        <location evidence="11">Membrane</location>
        <topology evidence="11">Multi-pass membrane protein</topology>
    </subcellularLocation>
</comment>
<dbReference type="GO" id="GO:0015501">
    <property type="term" value="F:glutamate:sodium symporter activity"/>
    <property type="evidence" value="ECO:0007669"/>
    <property type="project" value="TreeGrafter"/>
</dbReference>
<dbReference type="GO" id="GO:0046872">
    <property type="term" value="F:metal ion binding"/>
    <property type="evidence" value="ECO:0007669"/>
    <property type="project" value="UniProtKB-KW"/>
</dbReference>
<comment type="similarity">
    <text evidence="11">Belongs to the dicarboxylate/amino acid:cation symporter (DAACS) (TC 2.A.23) family.</text>
</comment>
<evidence type="ECO:0000256" key="3">
    <source>
        <dbReference type="ARBA" id="ARBA00022475"/>
    </source>
</evidence>
<dbReference type="OrthoDB" id="5877963at2759"/>
<evidence type="ECO:0000256" key="8">
    <source>
        <dbReference type="ARBA" id="ARBA00022989"/>
    </source>
</evidence>
<evidence type="ECO:0000256" key="11">
    <source>
        <dbReference type="RuleBase" id="RU361216"/>
    </source>
</evidence>
<evidence type="ECO:0000256" key="7">
    <source>
        <dbReference type="ARBA" id="ARBA00022970"/>
    </source>
</evidence>
<feature type="transmembrane region" description="Helical" evidence="11">
    <location>
        <begin position="65"/>
        <end position="89"/>
    </location>
</feature>
<organism evidence="12 13">
    <name type="scientific">Gymnodraco acuticeps</name>
    <name type="common">Antarctic dragonfish</name>
    <dbReference type="NCBI Taxonomy" id="8218"/>
    <lineage>
        <taxon>Eukaryota</taxon>
        <taxon>Metazoa</taxon>
        <taxon>Chordata</taxon>
        <taxon>Craniata</taxon>
        <taxon>Vertebrata</taxon>
        <taxon>Euteleostomi</taxon>
        <taxon>Actinopterygii</taxon>
        <taxon>Neopterygii</taxon>
        <taxon>Teleostei</taxon>
        <taxon>Neoteleostei</taxon>
        <taxon>Acanthomorphata</taxon>
        <taxon>Eupercaria</taxon>
        <taxon>Perciformes</taxon>
        <taxon>Notothenioidei</taxon>
        <taxon>Bathydraconidae</taxon>
        <taxon>Gymnodraco</taxon>
    </lineage>
</organism>
<feature type="transmembrane region" description="Helical" evidence="11">
    <location>
        <begin position="241"/>
        <end position="263"/>
    </location>
</feature>
<evidence type="ECO:0000313" key="13">
    <source>
        <dbReference type="RefSeq" id="XP_034057875.1"/>
    </source>
</evidence>
<dbReference type="PRINTS" id="PR00173">
    <property type="entry name" value="EDTRNSPORT"/>
</dbReference>
<dbReference type="GO" id="GO:0005313">
    <property type="term" value="F:L-glutamate transmembrane transporter activity"/>
    <property type="evidence" value="ECO:0007669"/>
    <property type="project" value="TreeGrafter"/>
</dbReference>
<keyword evidence="4" id="KW-0597">Phosphoprotein</keyword>
<gene>
    <name evidence="13" type="primary">LOC117536895</name>
</gene>
<dbReference type="PANTHER" id="PTHR11958">
    <property type="entry name" value="SODIUM/DICARBOXYLATE SYMPORTER-RELATED"/>
    <property type="match status" value="1"/>
</dbReference>
<feature type="transmembrane region" description="Helical" evidence="11">
    <location>
        <begin position="275"/>
        <end position="300"/>
    </location>
</feature>
<evidence type="ECO:0000256" key="1">
    <source>
        <dbReference type="ARBA" id="ARBA00004651"/>
    </source>
</evidence>
<evidence type="ECO:0000256" key="4">
    <source>
        <dbReference type="ARBA" id="ARBA00022553"/>
    </source>
</evidence>
<keyword evidence="8 11" id="KW-1133">Transmembrane helix</keyword>
<dbReference type="GO" id="GO:0005886">
    <property type="term" value="C:plasma membrane"/>
    <property type="evidence" value="ECO:0007669"/>
    <property type="project" value="UniProtKB-SubCell"/>
</dbReference>
<proteinExistence type="inferred from homology"/>
<keyword evidence="5 11" id="KW-0812">Transmembrane</keyword>
<feature type="transmembrane region" description="Helical" evidence="11">
    <location>
        <begin position="26"/>
        <end position="45"/>
    </location>
</feature>
<protein>
    <recommendedName>
        <fullName evidence="11">Amino acid transporter</fullName>
    </recommendedName>
</protein>
<dbReference type="InterPro" id="IPR001991">
    <property type="entry name" value="Na-dicarboxylate_symporter"/>
</dbReference>
<accession>A0A6P8TJG1</accession>
<evidence type="ECO:0000256" key="10">
    <source>
        <dbReference type="ARBA" id="ARBA00023136"/>
    </source>
</evidence>
<name>A0A6P8TJG1_GYMAC</name>
<keyword evidence="3" id="KW-1003">Cell membrane</keyword>
<dbReference type="InterPro" id="IPR036458">
    <property type="entry name" value="Na:dicarbo_symporter_sf"/>
</dbReference>
<evidence type="ECO:0000256" key="2">
    <source>
        <dbReference type="ARBA" id="ARBA00022448"/>
    </source>
</evidence>
<feature type="transmembrane region" description="Helical" evidence="11">
    <location>
        <begin position="101"/>
        <end position="123"/>
    </location>
</feature>
<sequence>MEEAPEQAVTDSGSGNAFSQYVRHHLFLLSSLLSVALGIAFGYIMDYYVELTDMDKLYIAFPGNVLMRMLQLVAVPLIVTSVISGVSGLSVHVSGQIALRAAVYFVGTTIIAVSIGLFLVLTVQPGAAYTVEKEETEQETFSTIDALLDLVRNLLPKSIIQACYEQYKTKKLQFVVHTMEPNSSVQTNTTMVRLEGHYVEGVNTLGLITCSFFLGVTLNKMGEKGKILVEFFTILQATTKYIVNMVLWYLPFGVLFMIASNVVEARDWETTRKLGMFMVIVLIGLVLQAFIVLPTIYFLAVRRNPFQVYRGVSTALLTALLISSSSATLPLTLRCCVEKIKMDYRIARFMLPIGTNVNMDGSALYEVIAAVFIAQLNDIHLDVSQLITLAVMSAVSSLGAAGIPAEGAVTTLFVLSAVGLPVREASMLMVVEWLLDRLNTVVNVLGDCVGLAMIHHLSEKELAVMDRAHEESLNRTAEAAAEDHLSSVESQYALSEIE</sequence>
<dbReference type="Pfam" id="PF00375">
    <property type="entry name" value="SDF"/>
    <property type="match status" value="1"/>
</dbReference>
<dbReference type="GeneID" id="117536895"/>
<keyword evidence="9" id="KW-0915">Sodium</keyword>
<feature type="transmembrane region" description="Helical" evidence="11">
    <location>
        <begin position="201"/>
        <end position="220"/>
    </location>
</feature>
<dbReference type="PANTHER" id="PTHR11958:SF109">
    <property type="entry name" value="EXCITATORY AMINO ACID TRANSPORTER 3"/>
    <property type="match status" value="1"/>
</dbReference>
<evidence type="ECO:0000256" key="6">
    <source>
        <dbReference type="ARBA" id="ARBA00022723"/>
    </source>
</evidence>
<dbReference type="InterPro" id="IPR050746">
    <property type="entry name" value="DAACS"/>
</dbReference>
<dbReference type="InParanoid" id="A0A6P8TJG1"/>
<evidence type="ECO:0000256" key="9">
    <source>
        <dbReference type="ARBA" id="ARBA00023053"/>
    </source>
</evidence>
<evidence type="ECO:0000313" key="12">
    <source>
        <dbReference type="Proteomes" id="UP000515161"/>
    </source>
</evidence>
<dbReference type="GO" id="GO:0033229">
    <property type="term" value="F:cysteine transmembrane transporter activity"/>
    <property type="evidence" value="ECO:0007669"/>
    <property type="project" value="TreeGrafter"/>
</dbReference>
<dbReference type="Gene3D" id="1.10.3860.10">
    <property type="entry name" value="Sodium:dicarboxylate symporter"/>
    <property type="match status" value="1"/>
</dbReference>